<dbReference type="GeneID" id="17280733"/>
<evidence type="ECO:0000313" key="4">
    <source>
        <dbReference type="EnsemblProtists" id="EOD35463"/>
    </source>
</evidence>
<dbReference type="InterPro" id="IPR013083">
    <property type="entry name" value="Znf_RING/FYVE/PHD"/>
</dbReference>
<dbReference type="SUPFAM" id="SSF57850">
    <property type="entry name" value="RING/U-box"/>
    <property type="match status" value="1"/>
</dbReference>
<feature type="region of interest" description="Disordered" evidence="2">
    <location>
        <begin position="181"/>
        <end position="210"/>
    </location>
</feature>
<dbReference type="KEGG" id="ehx:EMIHUDRAFT_201574"/>
<dbReference type="Gene3D" id="3.30.40.10">
    <property type="entry name" value="Zinc/RING finger domain, C3HC4 (zinc finger)"/>
    <property type="match status" value="1"/>
</dbReference>
<feature type="compositionally biased region" description="Low complexity" evidence="2">
    <location>
        <begin position="181"/>
        <end position="195"/>
    </location>
</feature>
<dbReference type="HOGENOM" id="CLU_558303_0_0_1"/>
<accession>A0A0D3KI78</accession>
<dbReference type="GO" id="GO:0030308">
    <property type="term" value="P:negative regulation of cell growth"/>
    <property type="evidence" value="ECO:0007669"/>
    <property type="project" value="TreeGrafter"/>
</dbReference>
<dbReference type="InterPro" id="IPR042496">
    <property type="entry name" value="CGRF1"/>
</dbReference>
<name>A0A0D3KI78_EMIH1</name>
<dbReference type="InterPro" id="IPR001841">
    <property type="entry name" value="Znf_RING"/>
</dbReference>
<proteinExistence type="predicted"/>
<evidence type="ECO:0000256" key="2">
    <source>
        <dbReference type="SAM" id="MobiDB-lite"/>
    </source>
</evidence>
<feature type="domain" description="RING-type" evidence="3">
    <location>
        <begin position="439"/>
        <end position="474"/>
    </location>
</feature>
<dbReference type="EnsemblProtists" id="EOD35463">
    <property type="protein sequence ID" value="EOD35463"/>
    <property type="gene ID" value="EMIHUDRAFT_201574"/>
</dbReference>
<keyword evidence="5" id="KW-1185">Reference proteome</keyword>
<protein>
    <recommendedName>
        <fullName evidence="3">RING-type domain-containing protein</fullName>
    </recommendedName>
</protein>
<keyword evidence="1" id="KW-0863">Zinc-finger</keyword>
<dbReference type="PANTHER" id="PTHR15379:SF2">
    <property type="entry name" value="CELL GROWTH REGULATOR WITH RING FINGER DOMAIN PROTEIN 1"/>
    <property type="match status" value="1"/>
</dbReference>
<dbReference type="PROSITE" id="PS50089">
    <property type="entry name" value="ZF_RING_2"/>
    <property type="match status" value="1"/>
</dbReference>
<dbReference type="GO" id="GO:0008270">
    <property type="term" value="F:zinc ion binding"/>
    <property type="evidence" value="ECO:0007669"/>
    <property type="project" value="UniProtKB-KW"/>
</dbReference>
<sequence length="489" mass="51108">MAQAGAMSQWTLPLHKAIVEQSRATAALGRQAEEHNAEVQQGFEQMNANLTQGFQTFGTMLQASLAGGFQELAGALRSAQHPAAVEFPSPSEAGVASAANNSEVYVPFGATATADAALPVQEDDAPTFDPVSRFAQLLAQARQAGVDEHSLEILELARTRLALSVEEQAAEAAFDAVAAAQPGSSISPNPPLSSSVRDQEGGSLTSSPSDELVRARAELERLHAELNAVRDSDDAGAVAVEDGNGDTHSGQGLQVAPEEFVALMGLSHVMNLKDAISARLQAETATELDKQLLAAALSRLEGEAMSNGAEAAVGLPVATSSPPSLPPVSLASPPIAGGGPDLLGIPARLNRRKPKPLHCRFASCRFYELSAIDSVARFSTGRAAVRTWGLYKRDKPTGPPGDPLPAEEQPVATLSLADAGFDTGRAAVPESTLGGETTCIVCFTRPKDHVAIPCGHQCACAECSAKMEQCPICRQAVLVWMDSSRIRLA</sequence>
<dbReference type="Pfam" id="PF13920">
    <property type="entry name" value="zf-C3HC4_3"/>
    <property type="match status" value="1"/>
</dbReference>
<evidence type="ECO:0000259" key="3">
    <source>
        <dbReference type="PROSITE" id="PS50089"/>
    </source>
</evidence>
<reference evidence="5" key="1">
    <citation type="journal article" date="2013" name="Nature">
        <title>Pan genome of the phytoplankton Emiliania underpins its global distribution.</title>
        <authorList>
            <person name="Read B.A."/>
            <person name="Kegel J."/>
            <person name="Klute M.J."/>
            <person name="Kuo A."/>
            <person name="Lefebvre S.C."/>
            <person name="Maumus F."/>
            <person name="Mayer C."/>
            <person name="Miller J."/>
            <person name="Monier A."/>
            <person name="Salamov A."/>
            <person name="Young J."/>
            <person name="Aguilar M."/>
            <person name="Claverie J.M."/>
            <person name="Frickenhaus S."/>
            <person name="Gonzalez K."/>
            <person name="Herman E.K."/>
            <person name="Lin Y.C."/>
            <person name="Napier J."/>
            <person name="Ogata H."/>
            <person name="Sarno A.F."/>
            <person name="Shmutz J."/>
            <person name="Schroeder D."/>
            <person name="de Vargas C."/>
            <person name="Verret F."/>
            <person name="von Dassow P."/>
            <person name="Valentin K."/>
            <person name="Van de Peer Y."/>
            <person name="Wheeler G."/>
            <person name="Dacks J.B."/>
            <person name="Delwiche C.F."/>
            <person name="Dyhrman S.T."/>
            <person name="Glockner G."/>
            <person name="John U."/>
            <person name="Richards T."/>
            <person name="Worden A.Z."/>
            <person name="Zhang X."/>
            <person name="Grigoriev I.V."/>
            <person name="Allen A.E."/>
            <person name="Bidle K."/>
            <person name="Borodovsky M."/>
            <person name="Bowler C."/>
            <person name="Brownlee C."/>
            <person name="Cock J.M."/>
            <person name="Elias M."/>
            <person name="Gladyshev V.N."/>
            <person name="Groth M."/>
            <person name="Guda C."/>
            <person name="Hadaegh A."/>
            <person name="Iglesias-Rodriguez M.D."/>
            <person name="Jenkins J."/>
            <person name="Jones B.M."/>
            <person name="Lawson T."/>
            <person name="Leese F."/>
            <person name="Lindquist E."/>
            <person name="Lobanov A."/>
            <person name="Lomsadze A."/>
            <person name="Malik S.B."/>
            <person name="Marsh M.E."/>
            <person name="Mackinder L."/>
            <person name="Mock T."/>
            <person name="Mueller-Roeber B."/>
            <person name="Pagarete A."/>
            <person name="Parker M."/>
            <person name="Probert I."/>
            <person name="Quesneville H."/>
            <person name="Raines C."/>
            <person name="Rensing S.A."/>
            <person name="Riano-Pachon D.M."/>
            <person name="Richier S."/>
            <person name="Rokitta S."/>
            <person name="Shiraiwa Y."/>
            <person name="Soanes D.M."/>
            <person name="van der Giezen M."/>
            <person name="Wahlund T.M."/>
            <person name="Williams B."/>
            <person name="Wilson W."/>
            <person name="Wolfe G."/>
            <person name="Wurch L.L."/>
        </authorList>
    </citation>
    <scope>NUCLEOTIDE SEQUENCE</scope>
</reference>
<keyword evidence="1" id="KW-0479">Metal-binding</keyword>
<reference evidence="4" key="2">
    <citation type="submission" date="2024-10" db="UniProtKB">
        <authorList>
            <consortium name="EnsemblProtists"/>
        </authorList>
    </citation>
    <scope>IDENTIFICATION</scope>
</reference>
<evidence type="ECO:0000256" key="1">
    <source>
        <dbReference type="PROSITE-ProRule" id="PRU00175"/>
    </source>
</evidence>
<dbReference type="PANTHER" id="PTHR15379">
    <property type="entry name" value="CELL GROWTH REGULATOR WITH RING FINGER DOMAIN PROTEIN 1"/>
    <property type="match status" value="1"/>
</dbReference>
<dbReference type="PaxDb" id="2903-EOD35463"/>
<dbReference type="RefSeq" id="XP_005787892.1">
    <property type="nucleotide sequence ID" value="XM_005787835.1"/>
</dbReference>
<keyword evidence="1" id="KW-0862">Zinc</keyword>
<evidence type="ECO:0000313" key="5">
    <source>
        <dbReference type="Proteomes" id="UP000013827"/>
    </source>
</evidence>
<organism evidence="4 5">
    <name type="scientific">Emiliania huxleyi (strain CCMP1516)</name>
    <dbReference type="NCBI Taxonomy" id="280463"/>
    <lineage>
        <taxon>Eukaryota</taxon>
        <taxon>Haptista</taxon>
        <taxon>Haptophyta</taxon>
        <taxon>Prymnesiophyceae</taxon>
        <taxon>Isochrysidales</taxon>
        <taxon>Noelaerhabdaceae</taxon>
        <taxon>Emiliania</taxon>
    </lineage>
</organism>
<dbReference type="Proteomes" id="UP000013827">
    <property type="component" value="Unassembled WGS sequence"/>
</dbReference>
<dbReference type="AlphaFoldDB" id="A0A0D3KI78"/>